<name>A0AAD9VWZ6_PHOAM</name>
<evidence type="ECO:0000313" key="4">
    <source>
        <dbReference type="Proteomes" id="UP001265746"/>
    </source>
</evidence>
<gene>
    <name evidence="3" type="ORF">N8I77_012991</name>
</gene>
<evidence type="ECO:0000256" key="1">
    <source>
        <dbReference type="SAM" id="MobiDB-lite"/>
    </source>
</evidence>
<proteinExistence type="predicted"/>
<dbReference type="Proteomes" id="UP001265746">
    <property type="component" value="Unassembled WGS sequence"/>
</dbReference>
<evidence type="ECO:0000256" key="2">
    <source>
        <dbReference type="SAM" id="SignalP"/>
    </source>
</evidence>
<feature type="compositionally biased region" description="Acidic residues" evidence="1">
    <location>
        <begin position="90"/>
        <end position="102"/>
    </location>
</feature>
<keyword evidence="4" id="KW-1185">Reference proteome</keyword>
<comment type="caution">
    <text evidence="3">The sequence shown here is derived from an EMBL/GenBank/DDBJ whole genome shotgun (WGS) entry which is preliminary data.</text>
</comment>
<organism evidence="3 4">
    <name type="scientific">Phomopsis amygdali</name>
    <name type="common">Fusicoccum amygdali</name>
    <dbReference type="NCBI Taxonomy" id="1214568"/>
    <lineage>
        <taxon>Eukaryota</taxon>
        <taxon>Fungi</taxon>
        <taxon>Dikarya</taxon>
        <taxon>Ascomycota</taxon>
        <taxon>Pezizomycotina</taxon>
        <taxon>Sordariomycetes</taxon>
        <taxon>Sordariomycetidae</taxon>
        <taxon>Diaporthales</taxon>
        <taxon>Diaporthaceae</taxon>
        <taxon>Diaporthe</taxon>
    </lineage>
</organism>
<dbReference type="AlphaFoldDB" id="A0AAD9VWZ6"/>
<evidence type="ECO:0008006" key="5">
    <source>
        <dbReference type="Google" id="ProtNLM"/>
    </source>
</evidence>
<feature type="chain" id="PRO_5041962517" description="Protein CAP22" evidence="2">
    <location>
        <begin position="18"/>
        <end position="239"/>
    </location>
</feature>
<dbReference type="EMBL" id="JAUJFL010000010">
    <property type="protein sequence ID" value="KAK2597124.1"/>
    <property type="molecule type" value="Genomic_DNA"/>
</dbReference>
<sequence length="239" mass="24183">MHSAALLSALLLAAVKADLQLDQDDISQNCTSICRPVLELSRTCDVDDDAVPDDLTEDRLTLQCLCTNNSFDVQRFTGLCASCMQQNPVPDDDDDNDSDDRPDDNNRDINEILSRCGFQGTTYSASDADAANGVVVAATRPTNANQLTTTITGGGAAGGAVPTGTGVTSAAAGSTFTTTGTVTSGSSTILTTGTTTATGAASTGTGVTVAGAPGLEPLGGGMKAFLTVLGAAVLGFWMC</sequence>
<feature type="signal peptide" evidence="2">
    <location>
        <begin position="1"/>
        <end position="17"/>
    </location>
</feature>
<keyword evidence="2" id="KW-0732">Signal</keyword>
<evidence type="ECO:0000313" key="3">
    <source>
        <dbReference type="EMBL" id="KAK2597124.1"/>
    </source>
</evidence>
<protein>
    <recommendedName>
        <fullName evidence="5">Protein CAP22</fullName>
    </recommendedName>
</protein>
<feature type="region of interest" description="Disordered" evidence="1">
    <location>
        <begin position="88"/>
        <end position="107"/>
    </location>
</feature>
<accession>A0AAD9VWZ6</accession>
<reference evidence="3" key="1">
    <citation type="submission" date="2023-06" db="EMBL/GenBank/DDBJ databases">
        <authorList>
            <person name="Noh H."/>
        </authorList>
    </citation>
    <scope>NUCLEOTIDE SEQUENCE</scope>
    <source>
        <strain evidence="3">DUCC20226</strain>
    </source>
</reference>